<sequence>MKKNFSKKQLKKFQSNKGDTSKKEKDEKEVICYECDKPGHIRPECPKLKKKKENFKKKAMIATWSGSDNSTSDNEDENKDVADIAFMAMEDDIEATNSSLSFNELKCEYDELLDVLNDLNREYLLLKKIPKDRANENLELKRCIVELKKGERVIVKDLSLEKDYEKLKGLFFEKEKEKKVRIEKESILEKENQELKLEIDALRKTFSKIYCSSDKRDRLLGIQRCVFDRAGLGFDDMNKVKHFDKVLNRK</sequence>
<keyword evidence="1" id="KW-0479">Metal-binding</keyword>
<dbReference type="GO" id="GO:0003676">
    <property type="term" value="F:nucleic acid binding"/>
    <property type="evidence" value="ECO:0007669"/>
    <property type="project" value="InterPro"/>
</dbReference>
<dbReference type="InterPro" id="IPR036875">
    <property type="entry name" value="Znf_CCHC_sf"/>
</dbReference>
<reference evidence="5" key="1">
    <citation type="submission" date="2016-04" db="EMBL/GenBank/DDBJ databases">
        <title>Cephalotus genome sequencing.</title>
        <authorList>
            <person name="Fukushima K."/>
            <person name="Hasebe M."/>
            <person name="Fang X."/>
        </authorList>
    </citation>
    <scope>NUCLEOTIDE SEQUENCE [LARGE SCALE GENOMIC DNA]</scope>
    <source>
        <strain evidence="5">cv. St1</strain>
    </source>
</reference>
<feature type="compositionally biased region" description="Basic residues" evidence="2">
    <location>
        <begin position="1"/>
        <end position="11"/>
    </location>
</feature>
<dbReference type="GO" id="GO:0008270">
    <property type="term" value="F:zinc ion binding"/>
    <property type="evidence" value="ECO:0007669"/>
    <property type="project" value="UniProtKB-KW"/>
</dbReference>
<dbReference type="Pfam" id="PF00098">
    <property type="entry name" value="zf-CCHC"/>
    <property type="match status" value="1"/>
</dbReference>
<dbReference type="Gene3D" id="4.10.60.10">
    <property type="entry name" value="Zinc finger, CCHC-type"/>
    <property type="match status" value="1"/>
</dbReference>
<comment type="caution">
    <text evidence="4">The sequence shown here is derived from an EMBL/GenBank/DDBJ whole genome shotgun (WGS) entry which is preliminary data.</text>
</comment>
<gene>
    <name evidence="4" type="ORF">CFOL_v3_35353</name>
</gene>
<dbReference type="EMBL" id="BDDD01008474">
    <property type="protein sequence ID" value="GAV91969.1"/>
    <property type="molecule type" value="Genomic_DNA"/>
</dbReference>
<dbReference type="SUPFAM" id="SSF57756">
    <property type="entry name" value="Retrovirus zinc finger-like domains"/>
    <property type="match status" value="1"/>
</dbReference>
<proteinExistence type="predicted"/>
<evidence type="ECO:0000256" key="1">
    <source>
        <dbReference type="PROSITE-ProRule" id="PRU00047"/>
    </source>
</evidence>
<dbReference type="SMART" id="SM00343">
    <property type="entry name" value="ZnF_C2HC"/>
    <property type="match status" value="1"/>
</dbReference>
<dbReference type="InterPro" id="IPR001878">
    <property type="entry name" value="Znf_CCHC"/>
</dbReference>
<evidence type="ECO:0000256" key="2">
    <source>
        <dbReference type="SAM" id="MobiDB-lite"/>
    </source>
</evidence>
<accession>A0A1Q3DHT0</accession>
<evidence type="ECO:0000313" key="5">
    <source>
        <dbReference type="Proteomes" id="UP000187406"/>
    </source>
</evidence>
<dbReference type="Proteomes" id="UP000187406">
    <property type="component" value="Unassembled WGS sequence"/>
</dbReference>
<dbReference type="PROSITE" id="PS50158">
    <property type="entry name" value="ZF_CCHC"/>
    <property type="match status" value="1"/>
</dbReference>
<keyword evidence="1" id="KW-0862">Zinc</keyword>
<organism evidence="4 5">
    <name type="scientific">Cephalotus follicularis</name>
    <name type="common">Albany pitcher plant</name>
    <dbReference type="NCBI Taxonomy" id="3775"/>
    <lineage>
        <taxon>Eukaryota</taxon>
        <taxon>Viridiplantae</taxon>
        <taxon>Streptophyta</taxon>
        <taxon>Embryophyta</taxon>
        <taxon>Tracheophyta</taxon>
        <taxon>Spermatophyta</taxon>
        <taxon>Magnoliopsida</taxon>
        <taxon>eudicotyledons</taxon>
        <taxon>Gunneridae</taxon>
        <taxon>Pentapetalae</taxon>
        <taxon>rosids</taxon>
        <taxon>fabids</taxon>
        <taxon>Oxalidales</taxon>
        <taxon>Cephalotaceae</taxon>
        <taxon>Cephalotus</taxon>
    </lineage>
</organism>
<dbReference type="InParanoid" id="A0A1Q3DHT0"/>
<dbReference type="AlphaFoldDB" id="A0A1Q3DHT0"/>
<evidence type="ECO:0000259" key="3">
    <source>
        <dbReference type="PROSITE" id="PS50158"/>
    </source>
</evidence>
<name>A0A1Q3DHT0_CEPFO</name>
<keyword evidence="5" id="KW-1185">Reference proteome</keyword>
<feature type="region of interest" description="Disordered" evidence="2">
    <location>
        <begin position="1"/>
        <end position="27"/>
    </location>
</feature>
<feature type="domain" description="CCHC-type" evidence="3">
    <location>
        <begin position="32"/>
        <end position="47"/>
    </location>
</feature>
<evidence type="ECO:0000313" key="4">
    <source>
        <dbReference type="EMBL" id="GAV91969.1"/>
    </source>
</evidence>
<protein>
    <submittedName>
        <fullName evidence="4">Zf-CCHC domain-containing protein</fullName>
    </submittedName>
</protein>
<keyword evidence="1" id="KW-0863">Zinc-finger</keyword>